<keyword evidence="1" id="KW-0812">Transmembrane</keyword>
<dbReference type="CDD" id="cd01949">
    <property type="entry name" value="GGDEF"/>
    <property type="match status" value="1"/>
</dbReference>
<dbReference type="RefSeq" id="WP_134508799.1">
    <property type="nucleotide sequence ID" value="NZ_SOFM01000025.1"/>
</dbReference>
<dbReference type="Proteomes" id="UP000297643">
    <property type="component" value="Unassembled WGS sequence"/>
</dbReference>
<dbReference type="SMART" id="SM00267">
    <property type="entry name" value="GGDEF"/>
    <property type="match status" value="1"/>
</dbReference>
<sequence length="512" mass="53193">MNTVTDGPAVRTGGSGIFTRPTGIADGARWLFLWLAVVSVVLALPGVLLTARGGLLALGLAGGAVLVSSLTTGFVRRRIPLGVDLIDALAMMAFALASPKASAVVMVMFGALWFRSLYGSGAQALLRVSLFAAALGSLYAVWPLLREDRIGTDFGAFLGVLPTMFFTVLIARQLGKSLAAREQSMGRDRVLAATGSQLLGATSTAAILALGWSASAEFCAATPGLRLVLLAPDGRTLRVAGTAGNFRNVPGRLPGEVLFTRPGTSVARILDPAPLNAAVGEPLMWECLEFEGRDERSWLLVGAPGRIPAEAILSVRGLAGQVALAIRNSHAHEELSAQARTDSLTGLHNRASLLAGLSAGLAGGDDPAGLQVLFLDLDDFKDVNDELGHRAGDIVLVEVAARLRASVRPTDVCARLGGDEFAVLLHGTGLAEATEIAQRIVDAVAEPFLVGAESMRVGASIGIATPAAGVGIEELVHQADVAMYAAKAKGKGRVEPFTPGLLTADRYHTVHA</sequence>
<feature type="domain" description="GGDEF" evidence="2">
    <location>
        <begin position="368"/>
        <end position="499"/>
    </location>
</feature>
<dbReference type="PANTHER" id="PTHR46663">
    <property type="entry name" value="DIGUANYLATE CYCLASE DGCT-RELATED"/>
    <property type="match status" value="1"/>
</dbReference>
<dbReference type="Gene3D" id="3.30.70.270">
    <property type="match status" value="1"/>
</dbReference>
<evidence type="ECO:0000259" key="2">
    <source>
        <dbReference type="PROSITE" id="PS50887"/>
    </source>
</evidence>
<feature type="transmembrane region" description="Helical" evidence="1">
    <location>
        <begin position="124"/>
        <end position="142"/>
    </location>
</feature>
<keyword evidence="1" id="KW-1133">Transmembrane helix</keyword>
<dbReference type="InterPro" id="IPR043128">
    <property type="entry name" value="Rev_trsase/Diguanyl_cyclase"/>
</dbReference>
<organism evidence="3 4">
    <name type="scientific">Cryobacterium mannosilyticum</name>
    <dbReference type="NCBI Taxonomy" id="1259190"/>
    <lineage>
        <taxon>Bacteria</taxon>
        <taxon>Bacillati</taxon>
        <taxon>Actinomycetota</taxon>
        <taxon>Actinomycetes</taxon>
        <taxon>Micrococcales</taxon>
        <taxon>Microbacteriaceae</taxon>
        <taxon>Cryobacterium</taxon>
    </lineage>
</organism>
<name>A0A4R8W8R1_9MICO</name>
<keyword evidence="4" id="KW-1185">Reference proteome</keyword>
<feature type="transmembrane region" description="Helical" evidence="1">
    <location>
        <begin position="55"/>
        <end position="76"/>
    </location>
</feature>
<evidence type="ECO:0000313" key="3">
    <source>
        <dbReference type="EMBL" id="TFC03867.1"/>
    </source>
</evidence>
<feature type="transmembrane region" description="Helical" evidence="1">
    <location>
        <begin position="191"/>
        <end position="212"/>
    </location>
</feature>
<reference evidence="3 4" key="1">
    <citation type="submission" date="2019-03" db="EMBL/GenBank/DDBJ databases">
        <title>Genomics of glacier-inhabiting Cryobacterium strains.</title>
        <authorList>
            <person name="Liu Q."/>
            <person name="Xin Y.-H."/>
        </authorList>
    </citation>
    <scope>NUCLEOTIDE SEQUENCE [LARGE SCALE GENOMIC DNA]</scope>
    <source>
        <strain evidence="3 4">RHLT2-21</strain>
    </source>
</reference>
<feature type="transmembrane region" description="Helical" evidence="1">
    <location>
        <begin position="30"/>
        <end position="48"/>
    </location>
</feature>
<keyword evidence="1" id="KW-0472">Membrane</keyword>
<feature type="transmembrane region" description="Helical" evidence="1">
    <location>
        <begin position="154"/>
        <end position="171"/>
    </location>
</feature>
<dbReference type="AlphaFoldDB" id="A0A4R8W8R1"/>
<comment type="caution">
    <text evidence="3">The sequence shown here is derived from an EMBL/GenBank/DDBJ whole genome shotgun (WGS) entry which is preliminary data.</text>
</comment>
<dbReference type="SUPFAM" id="SSF55073">
    <property type="entry name" value="Nucleotide cyclase"/>
    <property type="match status" value="1"/>
</dbReference>
<dbReference type="InterPro" id="IPR029787">
    <property type="entry name" value="Nucleotide_cyclase"/>
</dbReference>
<accession>A0A4R8W8R1</accession>
<dbReference type="NCBIfam" id="TIGR00254">
    <property type="entry name" value="GGDEF"/>
    <property type="match status" value="1"/>
</dbReference>
<feature type="transmembrane region" description="Helical" evidence="1">
    <location>
        <begin position="88"/>
        <end position="112"/>
    </location>
</feature>
<proteinExistence type="predicted"/>
<protein>
    <submittedName>
        <fullName evidence="3">GGDEF domain-containing protein</fullName>
    </submittedName>
</protein>
<dbReference type="InterPro" id="IPR052163">
    <property type="entry name" value="DGC-Regulatory_Protein"/>
</dbReference>
<dbReference type="PROSITE" id="PS50887">
    <property type="entry name" value="GGDEF"/>
    <property type="match status" value="1"/>
</dbReference>
<dbReference type="InterPro" id="IPR000160">
    <property type="entry name" value="GGDEF_dom"/>
</dbReference>
<dbReference type="Pfam" id="PF00990">
    <property type="entry name" value="GGDEF"/>
    <property type="match status" value="1"/>
</dbReference>
<evidence type="ECO:0000256" key="1">
    <source>
        <dbReference type="SAM" id="Phobius"/>
    </source>
</evidence>
<evidence type="ECO:0000313" key="4">
    <source>
        <dbReference type="Proteomes" id="UP000297643"/>
    </source>
</evidence>
<dbReference type="EMBL" id="SOFM01000025">
    <property type="protein sequence ID" value="TFC03867.1"/>
    <property type="molecule type" value="Genomic_DNA"/>
</dbReference>
<gene>
    <name evidence="3" type="ORF">E3O32_09190</name>
</gene>
<dbReference type="PANTHER" id="PTHR46663:SF2">
    <property type="entry name" value="GGDEF DOMAIN-CONTAINING PROTEIN"/>
    <property type="match status" value="1"/>
</dbReference>